<keyword evidence="2 8" id="KW-0813">Transport</keyword>
<evidence type="ECO:0000256" key="6">
    <source>
        <dbReference type="ARBA" id="ARBA00023136"/>
    </source>
</evidence>
<reference evidence="13 14" key="1">
    <citation type="submission" date="2016-10" db="EMBL/GenBank/DDBJ databases">
        <authorList>
            <person name="de Groot N.N."/>
        </authorList>
    </citation>
    <scope>NUCLEOTIDE SEQUENCE [LARGE SCALE GENOMIC DNA]</scope>
    <source>
        <strain evidence="13 14">AR32</strain>
    </source>
</reference>
<accession>A0A1H5TIN8</accession>
<evidence type="ECO:0000256" key="1">
    <source>
        <dbReference type="ARBA" id="ARBA00004571"/>
    </source>
</evidence>
<comment type="subcellular location">
    <subcellularLocation>
        <location evidence="1 8">Cell outer membrane</location>
        <topology evidence="1 8">Multi-pass membrane protein</topology>
    </subcellularLocation>
</comment>
<evidence type="ECO:0000256" key="10">
    <source>
        <dbReference type="SAM" id="SignalP"/>
    </source>
</evidence>
<dbReference type="PROSITE" id="PS52016">
    <property type="entry name" value="TONB_DEPENDENT_REC_3"/>
    <property type="match status" value="1"/>
</dbReference>
<keyword evidence="5 9" id="KW-0798">TonB box</keyword>
<evidence type="ECO:0000256" key="8">
    <source>
        <dbReference type="PROSITE-ProRule" id="PRU01360"/>
    </source>
</evidence>
<evidence type="ECO:0000259" key="11">
    <source>
        <dbReference type="Pfam" id="PF00593"/>
    </source>
</evidence>
<gene>
    <name evidence="13" type="ORF">SAMN05216354_1087</name>
</gene>
<dbReference type="InterPro" id="IPR039426">
    <property type="entry name" value="TonB-dep_rcpt-like"/>
</dbReference>
<dbReference type="InterPro" id="IPR036942">
    <property type="entry name" value="Beta-barrel_TonB_sf"/>
</dbReference>
<dbReference type="AlphaFoldDB" id="A0A1H5TIN8"/>
<dbReference type="InterPro" id="IPR037066">
    <property type="entry name" value="Plug_dom_sf"/>
</dbReference>
<evidence type="ECO:0000256" key="4">
    <source>
        <dbReference type="ARBA" id="ARBA00022692"/>
    </source>
</evidence>
<dbReference type="Pfam" id="PF00593">
    <property type="entry name" value="TonB_dep_Rec_b-barrel"/>
    <property type="match status" value="1"/>
</dbReference>
<evidence type="ECO:0000259" key="12">
    <source>
        <dbReference type="Pfam" id="PF07715"/>
    </source>
</evidence>
<evidence type="ECO:0000256" key="5">
    <source>
        <dbReference type="ARBA" id="ARBA00023077"/>
    </source>
</evidence>
<evidence type="ECO:0000256" key="9">
    <source>
        <dbReference type="RuleBase" id="RU003357"/>
    </source>
</evidence>
<keyword evidence="10" id="KW-0732">Signal</keyword>
<proteinExistence type="inferred from homology"/>
<keyword evidence="7 8" id="KW-0998">Cell outer membrane</keyword>
<dbReference type="SUPFAM" id="SSF56935">
    <property type="entry name" value="Porins"/>
    <property type="match status" value="1"/>
</dbReference>
<dbReference type="NCBIfam" id="TIGR04057">
    <property type="entry name" value="SusC_RagA_signa"/>
    <property type="match status" value="1"/>
</dbReference>
<organism evidence="13 14">
    <name type="scientific">Xylanibacter ruminicola</name>
    <name type="common">Prevotella ruminicola</name>
    <dbReference type="NCBI Taxonomy" id="839"/>
    <lineage>
        <taxon>Bacteria</taxon>
        <taxon>Pseudomonadati</taxon>
        <taxon>Bacteroidota</taxon>
        <taxon>Bacteroidia</taxon>
        <taxon>Bacteroidales</taxon>
        <taxon>Prevotellaceae</taxon>
        <taxon>Xylanibacter</taxon>
    </lineage>
</organism>
<evidence type="ECO:0000313" key="14">
    <source>
        <dbReference type="Proteomes" id="UP000236735"/>
    </source>
</evidence>
<evidence type="ECO:0000256" key="2">
    <source>
        <dbReference type="ARBA" id="ARBA00022448"/>
    </source>
</evidence>
<sequence length="1024" mass="112108">MLVAAFVAISPLLAIAQNIVTGHVADGRTGESLIGASVIVKSDKGKGVVTDVDGNFSLQTKVETPLTLRVEYVGYRALDVDVYDFEEPVEITLVDNASRLNEVVVVGYGAQKRLELTSSISSVGDDLLRQSNTSVEGALQGAVAGLNVTTTSGQPGAASIIRIRGGNSITGGNEPLYVIDGLIVYNDASSNRTGAKGSDATLDPLAFLNPSDIESIEVLKDVSATAIYGTRGANGVIIITTKKGSHGRNNISYNATFGWSQISKKLKFLDAWQWADIWNELYQNGEIGYGLDTPTQTYDWQDEALRTGFQQEHQVSAVGGDELSRYSISGSYKSQDGIVKGTGLTRYAGRVNYERNIFKNVLIGVNANAAYNKVTGVENTNSMFAPNTWFAVISHTPYTSIYNADGSFNYDPTPTSVDIYNGKVGNPISDLLNTKSETENTRVIGSGFIEWSVIPQLKLKASLGADLSNTRQNYYAPSYTTGGIANSGYASVGQTKTNTWQTEYTATYSNVFSRVHSLTVLAGYTAQQTDRSSFATTAYGFSNDATGYDNLGAAATTLPSKSSHYISTLQSWISRVNYSYDSRYNASLTFRADGSSRFAKNHRWGLFPSLGVSWNIDREKWLHLSKKVDFIQLRASIGTVGNQEIGDYQFAANVVPRTVVIDGQKATSYIIENKSNPDLKWETTSSYNIGLSTGFFKNRLTATLDVYYKKTSDLLLDVPVEQVTGFSTVLRNIGSVANKGIEFEIGGVLVDKKDLKWNVNANIAHNKNEVTDLGNSDYFVPSFNTATLSYIDPLIVKVGEPLGTFYGYRFKGIIQADENLTKLPSQTISVVEPGNPKFEDINEDGVVNEQDRVVLGNIQPKFTYGFNTKVTYKNFDFFLSLSGSYGNKLFNALACRLDRGNGYYYNPLAEVANRWTPTNPSNTIQKAATATSIYADDRFVEDASYLKFRNIQLGYTLPLKQITPDTKVRLYVSLQNFFTITGYNGYDPESNRNGIDETSALYQGVDYGAYPTAKTILVGINLNF</sequence>
<dbReference type="Proteomes" id="UP000236735">
    <property type="component" value="Unassembled WGS sequence"/>
</dbReference>
<dbReference type="Pfam" id="PF07715">
    <property type="entry name" value="Plug"/>
    <property type="match status" value="1"/>
</dbReference>
<feature type="domain" description="TonB-dependent receptor plug" evidence="12">
    <location>
        <begin position="114"/>
        <end position="236"/>
    </location>
</feature>
<dbReference type="InterPro" id="IPR012910">
    <property type="entry name" value="Plug_dom"/>
</dbReference>
<dbReference type="InterPro" id="IPR023996">
    <property type="entry name" value="TonB-dep_OMP_SusC/RagA"/>
</dbReference>
<dbReference type="EMBL" id="FNUV01000002">
    <property type="protein sequence ID" value="SEF62675.1"/>
    <property type="molecule type" value="Genomic_DNA"/>
</dbReference>
<dbReference type="Pfam" id="PF13715">
    <property type="entry name" value="CarbopepD_reg_2"/>
    <property type="match status" value="1"/>
</dbReference>
<dbReference type="SUPFAM" id="SSF49464">
    <property type="entry name" value="Carboxypeptidase regulatory domain-like"/>
    <property type="match status" value="1"/>
</dbReference>
<protein>
    <submittedName>
        <fullName evidence="13">TonB-linked outer membrane protein, SusC/RagA family</fullName>
    </submittedName>
</protein>
<evidence type="ECO:0000313" key="13">
    <source>
        <dbReference type="EMBL" id="SEF62675.1"/>
    </source>
</evidence>
<keyword evidence="6 8" id="KW-0472">Membrane</keyword>
<feature type="chain" id="PRO_5009285108" evidence="10">
    <location>
        <begin position="17"/>
        <end position="1024"/>
    </location>
</feature>
<keyword evidence="4 8" id="KW-0812">Transmembrane</keyword>
<feature type="signal peptide" evidence="10">
    <location>
        <begin position="1"/>
        <end position="16"/>
    </location>
</feature>
<name>A0A1H5TIN8_XYLRU</name>
<dbReference type="InterPro" id="IPR023997">
    <property type="entry name" value="TonB-dep_OMP_SusC/RagA_CS"/>
</dbReference>
<dbReference type="GO" id="GO:0009279">
    <property type="term" value="C:cell outer membrane"/>
    <property type="evidence" value="ECO:0007669"/>
    <property type="project" value="UniProtKB-SubCell"/>
</dbReference>
<feature type="domain" description="TonB-dependent receptor-like beta-barrel" evidence="11">
    <location>
        <begin position="403"/>
        <end position="976"/>
    </location>
</feature>
<dbReference type="Gene3D" id="2.170.130.10">
    <property type="entry name" value="TonB-dependent receptor, plug domain"/>
    <property type="match status" value="1"/>
</dbReference>
<evidence type="ECO:0000256" key="3">
    <source>
        <dbReference type="ARBA" id="ARBA00022452"/>
    </source>
</evidence>
<comment type="similarity">
    <text evidence="8 9">Belongs to the TonB-dependent receptor family.</text>
</comment>
<dbReference type="NCBIfam" id="TIGR04056">
    <property type="entry name" value="OMP_RagA_SusC"/>
    <property type="match status" value="1"/>
</dbReference>
<keyword evidence="3 8" id="KW-1134">Transmembrane beta strand</keyword>
<evidence type="ECO:0000256" key="7">
    <source>
        <dbReference type="ARBA" id="ARBA00023237"/>
    </source>
</evidence>
<dbReference type="InterPro" id="IPR008969">
    <property type="entry name" value="CarboxyPept-like_regulatory"/>
</dbReference>
<dbReference type="Gene3D" id="2.40.170.20">
    <property type="entry name" value="TonB-dependent receptor, beta-barrel domain"/>
    <property type="match status" value="1"/>
</dbReference>
<dbReference type="Gene3D" id="2.60.40.1120">
    <property type="entry name" value="Carboxypeptidase-like, regulatory domain"/>
    <property type="match status" value="1"/>
</dbReference>
<dbReference type="InterPro" id="IPR000531">
    <property type="entry name" value="Beta-barrel_TonB"/>
</dbReference>